<accession>A0A8S9SW59</accession>
<sequence>MCRFVRFCENLKARLVSGQKPNPAILFEDSALACKAFSETYTGTLFTLGVVLSTFSINQSYQGT</sequence>
<gene>
    <name evidence="1" type="ORF">F2Q69_00032799</name>
</gene>
<name>A0A8S9SW59_BRACR</name>
<organism evidence="1 2">
    <name type="scientific">Brassica cretica</name>
    <name type="common">Mustard</name>
    <dbReference type="NCBI Taxonomy" id="69181"/>
    <lineage>
        <taxon>Eukaryota</taxon>
        <taxon>Viridiplantae</taxon>
        <taxon>Streptophyta</taxon>
        <taxon>Embryophyta</taxon>
        <taxon>Tracheophyta</taxon>
        <taxon>Spermatophyta</taxon>
        <taxon>Magnoliopsida</taxon>
        <taxon>eudicotyledons</taxon>
        <taxon>Gunneridae</taxon>
        <taxon>Pentapetalae</taxon>
        <taxon>rosids</taxon>
        <taxon>malvids</taxon>
        <taxon>Brassicales</taxon>
        <taxon>Brassicaceae</taxon>
        <taxon>Brassiceae</taxon>
        <taxon>Brassica</taxon>
    </lineage>
</organism>
<dbReference type="Proteomes" id="UP000712600">
    <property type="component" value="Unassembled WGS sequence"/>
</dbReference>
<dbReference type="EMBL" id="QGKX02000004">
    <property type="protein sequence ID" value="KAF3604600.1"/>
    <property type="molecule type" value="Genomic_DNA"/>
</dbReference>
<protein>
    <submittedName>
        <fullName evidence="1">Uncharacterized protein</fullName>
    </submittedName>
</protein>
<reference evidence="1" key="1">
    <citation type="submission" date="2019-12" db="EMBL/GenBank/DDBJ databases">
        <title>Genome sequencing and annotation of Brassica cretica.</title>
        <authorList>
            <person name="Studholme D.J."/>
            <person name="Sarris P."/>
        </authorList>
    </citation>
    <scope>NUCLEOTIDE SEQUENCE</scope>
    <source>
        <strain evidence="1">PFS-109/04</strain>
        <tissue evidence="1">Leaf</tissue>
    </source>
</reference>
<comment type="caution">
    <text evidence="1">The sequence shown here is derived from an EMBL/GenBank/DDBJ whole genome shotgun (WGS) entry which is preliminary data.</text>
</comment>
<evidence type="ECO:0000313" key="1">
    <source>
        <dbReference type="EMBL" id="KAF3604600.1"/>
    </source>
</evidence>
<evidence type="ECO:0000313" key="2">
    <source>
        <dbReference type="Proteomes" id="UP000712600"/>
    </source>
</evidence>
<proteinExistence type="predicted"/>
<dbReference type="AlphaFoldDB" id="A0A8S9SW59"/>